<dbReference type="AlphaFoldDB" id="A0AA49GKJ5"/>
<keyword evidence="1" id="KW-0472">Membrane</keyword>
<gene>
    <name evidence="3" type="ORF">K4G66_26765</name>
</gene>
<feature type="signal peptide" evidence="2">
    <location>
        <begin position="1"/>
        <end position="21"/>
    </location>
</feature>
<evidence type="ECO:0000256" key="2">
    <source>
        <dbReference type="SAM" id="SignalP"/>
    </source>
</evidence>
<dbReference type="EMBL" id="CP120682">
    <property type="protein sequence ID" value="WKN35972.1"/>
    <property type="molecule type" value="Genomic_DNA"/>
</dbReference>
<proteinExistence type="predicted"/>
<reference evidence="3" key="1">
    <citation type="journal article" date="2023" name="Comput. Struct. Biotechnol. J.">
        <title>Discovery of a novel marine Bacteroidetes with a rich repertoire of carbohydrate-active enzymes.</title>
        <authorList>
            <person name="Chen B."/>
            <person name="Liu G."/>
            <person name="Chen Q."/>
            <person name="Wang H."/>
            <person name="Liu L."/>
            <person name="Tang K."/>
        </authorList>
    </citation>
    <scope>NUCLEOTIDE SEQUENCE</scope>
    <source>
        <strain evidence="3">TK19036</strain>
    </source>
</reference>
<keyword evidence="1" id="KW-1133">Transmembrane helix</keyword>
<organism evidence="3">
    <name type="scientific">Roseihalotalea indica</name>
    <dbReference type="NCBI Taxonomy" id="2867963"/>
    <lineage>
        <taxon>Bacteria</taxon>
        <taxon>Pseudomonadati</taxon>
        <taxon>Bacteroidota</taxon>
        <taxon>Cytophagia</taxon>
        <taxon>Cytophagales</taxon>
        <taxon>Catalimonadaceae</taxon>
        <taxon>Roseihalotalea</taxon>
    </lineage>
</organism>
<name>A0AA49GKJ5_9BACT</name>
<keyword evidence="2" id="KW-0732">Signal</keyword>
<evidence type="ECO:0000256" key="1">
    <source>
        <dbReference type="SAM" id="Phobius"/>
    </source>
</evidence>
<feature type="transmembrane region" description="Helical" evidence="1">
    <location>
        <begin position="48"/>
        <end position="66"/>
    </location>
</feature>
<protein>
    <recommendedName>
        <fullName evidence="4">Secreted protein</fullName>
    </recommendedName>
</protein>
<evidence type="ECO:0008006" key="4">
    <source>
        <dbReference type="Google" id="ProtNLM"/>
    </source>
</evidence>
<evidence type="ECO:0000313" key="3">
    <source>
        <dbReference type="EMBL" id="WKN35972.1"/>
    </source>
</evidence>
<sequence length="92" mass="10262">MKKISLLSICILIVNVTSVWACEVCKNNQPEPLQNITHGAGPQSDWDYVIIIVGIIIVGFTLFYSLKFLIRPGERNPNHIKNIVVDEGSLVN</sequence>
<keyword evidence="1" id="KW-0812">Transmembrane</keyword>
<accession>A0AA49GKJ5</accession>
<feature type="chain" id="PRO_5041439016" description="Secreted protein" evidence="2">
    <location>
        <begin position="22"/>
        <end position="92"/>
    </location>
</feature>
<reference evidence="3" key="2">
    <citation type="journal article" date="2024" name="Antonie Van Leeuwenhoek">
        <title>Roseihalotalea indica gen. nov., sp. nov., a halophilic Bacteroidetes from mesopelagic Southwest Indian Ocean with higher carbohydrate metabolic potential.</title>
        <authorList>
            <person name="Chen B."/>
            <person name="Zhang M."/>
            <person name="Lin D."/>
            <person name="Ye J."/>
            <person name="Tang K."/>
        </authorList>
    </citation>
    <scope>NUCLEOTIDE SEQUENCE</scope>
    <source>
        <strain evidence="3">TK19036</strain>
    </source>
</reference>